<dbReference type="Gene3D" id="3.40.190.290">
    <property type="match status" value="1"/>
</dbReference>
<evidence type="ECO:0000259" key="5">
    <source>
        <dbReference type="PROSITE" id="PS50931"/>
    </source>
</evidence>
<dbReference type="SUPFAM" id="SSF46785">
    <property type="entry name" value="Winged helix' DNA-binding domain"/>
    <property type="match status" value="1"/>
</dbReference>
<dbReference type="InterPro" id="IPR000847">
    <property type="entry name" value="LysR_HTH_N"/>
</dbReference>
<feature type="domain" description="HTH lysR-type" evidence="5">
    <location>
        <begin position="1"/>
        <end position="59"/>
    </location>
</feature>
<dbReference type="RefSeq" id="WP_090209345.1">
    <property type="nucleotide sequence ID" value="NZ_FOZM01000002.1"/>
</dbReference>
<keyword evidence="3" id="KW-0238">DNA-binding</keyword>
<name>A0A1I6MY24_9RHOB</name>
<evidence type="ECO:0000313" key="6">
    <source>
        <dbReference type="EMBL" id="SFS20511.1"/>
    </source>
</evidence>
<evidence type="ECO:0000256" key="1">
    <source>
        <dbReference type="ARBA" id="ARBA00009437"/>
    </source>
</evidence>
<dbReference type="OrthoDB" id="9775392at2"/>
<reference evidence="6 7" key="1">
    <citation type="submission" date="2016-10" db="EMBL/GenBank/DDBJ databases">
        <authorList>
            <person name="de Groot N.N."/>
        </authorList>
    </citation>
    <scope>NUCLEOTIDE SEQUENCE [LARGE SCALE GENOMIC DNA]</scope>
    <source>
        <strain evidence="6 7">DSM 29433</strain>
    </source>
</reference>
<dbReference type="STRING" id="1123755.SAMN05444714_2659"/>
<keyword evidence="7" id="KW-1185">Reference proteome</keyword>
<dbReference type="InterPro" id="IPR005119">
    <property type="entry name" value="LysR_subst-bd"/>
</dbReference>
<dbReference type="PROSITE" id="PS50931">
    <property type="entry name" value="HTH_LYSR"/>
    <property type="match status" value="1"/>
</dbReference>
<protein>
    <submittedName>
        <fullName evidence="6">Transcriptional regulator, LysR family</fullName>
    </submittedName>
</protein>
<keyword evidence="2" id="KW-0805">Transcription regulation</keyword>
<evidence type="ECO:0000256" key="3">
    <source>
        <dbReference type="ARBA" id="ARBA00023125"/>
    </source>
</evidence>
<sequence>MQDWEQMPFFLAVARTGSLRAAAETLGATHATVRRHIEALEAGYGVQLFRRTRRGLTLTGAGETLLPEAEEAETLLARARNGLQGLDREASGTIRVSVDPMTGHFLLAPVFAEFCRIYPQVELEISLTFDIQQISNLEADIAIRHAAEITDDVVARKLQALPISVCASRDYIETHLPKAGKKGQGLSFIGYGPVPEMQRFIAESGFPEATIRHTCIDPEMHLHLARAGAGMSFLPHWVLQKFPDLQRVPGGTVDEGRSTWVVYHEDLRRVARVRMFVDFLAQAVIAAGRDAR</sequence>
<dbReference type="PANTHER" id="PTHR30537">
    <property type="entry name" value="HTH-TYPE TRANSCRIPTIONAL REGULATOR"/>
    <property type="match status" value="1"/>
</dbReference>
<comment type="similarity">
    <text evidence="1">Belongs to the LysR transcriptional regulatory family.</text>
</comment>
<dbReference type="Gene3D" id="1.10.10.10">
    <property type="entry name" value="Winged helix-like DNA-binding domain superfamily/Winged helix DNA-binding domain"/>
    <property type="match status" value="1"/>
</dbReference>
<dbReference type="InterPro" id="IPR036390">
    <property type="entry name" value="WH_DNA-bd_sf"/>
</dbReference>
<evidence type="ECO:0000256" key="2">
    <source>
        <dbReference type="ARBA" id="ARBA00023015"/>
    </source>
</evidence>
<dbReference type="InterPro" id="IPR058163">
    <property type="entry name" value="LysR-type_TF_proteobact-type"/>
</dbReference>
<dbReference type="SUPFAM" id="SSF53850">
    <property type="entry name" value="Periplasmic binding protein-like II"/>
    <property type="match status" value="1"/>
</dbReference>
<dbReference type="InterPro" id="IPR036388">
    <property type="entry name" value="WH-like_DNA-bd_sf"/>
</dbReference>
<evidence type="ECO:0000256" key="4">
    <source>
        <dbReference type="ARBA" id="ARBA00023163"/>
    </source>
</evidence>
<dbReference type="AlphaFoldDB" id="A0A1I6MY24"/>
<accession>A0A1I6MY24</accession>
<dbReference type="Pfam" id="PF03466">
    <property type="entry name" value="LysR_substrate"/>
    <property type="match status" value="1"/>
</dbReference>
<dbReference type="PANTHER" id="PTHR30537:SF3">
    <property type="entry name" value="TRANSCRIPTIONAL REGULATORY PROTEIN"/>
    <property type="match status" value="1"/>
</dbReference>
<proteinExistence type="inferred from homology"/>
<dbReference type="GO" id="GO:0003700">
    <property type="term" value="F:DNA-binding transcription factor activity"/>
    <property type="evidence" value="ECO:0007669"/>
    <property type="project" value="InterPro"/>
</dbReference>
<dbReference type="GO" id="GO:0043565">
    <property type="term" value="F:sequence-specific DNA binding"/>
    <property type="evidence" value="ECO:0007669"/>
    <property type="project" value="TreeGrafter"/>
</dbReference>
<dbReference type="Proteomes" id="UP000198926">
    <property type="component" value="Unassembled WGS sequence"/>
</dbReference>
<gene>
    <name evidence="6" type="ORF">SAMN05444714_2659</name>
</gene>
<dbReference type="EMBL" id="FOZM01000002">
    <property type="protein sequence ID" value="SFS20511.1"/>
    <property type="molecule type" value="Genomic_DNA"/>
</dbReference>
<dbReference type="Pfam" id="PF00126">
    <property type="entry name" value="HTH_1"/>
    <property type="match status" value="1"/>
</dbReference>
<keyword evidence="4" id="KW-0804">Transcription</keyword>
<dbReference type="GO" id="GO:0006351">
    <property type="term" value="P:DNA-templated transcription"/>
    <property type="evidence" value="ECO:0007669"/>
    <property type="project" value="TreeGrafter"/>
</dbReference>
<organism evidence="6 7">
    <name type="scientific">Yoonia litorea</name>
    <dbReference type="NCBI Taxonomy" id="1123755"/>
    <lineage>
        <taxon>Bacteria</taxon>
        <taxon>Pseudomonadati</taxon>
        <taxon>Pseudomonadota</taxon>
        <taxon>Alphaproteobacteria</taxon>
        <taxon>Rhodobacterales</taxon>
        <taxon>Paracoccaceae</taxon>
        <taxon>Yoonia</taxon>
    </lineage>
</organism>
<evidence type="ECO:0000313" key="7">
    <source>
        <dbReference type="Proteomes" id="UP000198926"/>
    </source>
</evidence>